<dbReference type="AlphaFoldDB" id="A0A1I2U643"/>
<reference evidence="3" key="1">
    <citation type="submission" date="2016-10" db="EMBL/GenBank/DDBJ databases">
        <authorList>
            <person name="Varghese N."/>
            <person name="Submissions S."/>
        </authorList>
    </citation>
    <scope>NUCLEOTIDE SEQUENCE [LARGE SCALE GENOMIC DNA]</scope>
    <source>
        <strain evidence="3">Gh-105</strain>
    </source>
</reference>
<dbReference type="STRING" id="582675.SAMN05192565_10932"/>
<evidence type="ECO:0000256" key="1">
    <source>
        <dbReference type="SAM" id="MobiDB-lite"/>
    </source>
</evidence>
<organism evidence="2 3">
    <name type="scientific">Methylobacterium gossipiicola</name>
    <dbReference type="NCBI Taxonomy" id="582675"/>
    <lineage>
        <taxon>Bacteria</taxon>
        <taxon>Pseudomonadati</taxon>
        <taxon>Pseudomonadota</taxon>
        <taxon>Alphaproteobacteria</taxon>
        <taxon>Hyphomicrobiales</taxon>
        <taxon>Methylobacteriaceae</taxon>
        <taxon>Methylobacterium</taxon>
    </lineage>
</organism>
<accession>A0A1I2U643</accession>
<gene>
    <name evidence="2" type="ORF">SAMN05192565_10932</name>
</gene>
<proteinExistence type="predicted"/>
<dbReference type="RefSeq" id="WP_177232378.1">
    <property type="nucleotide sequence ID" value="NZ_FOPM01000009.1"/>
</dbReference>
<protein>
    <submittedName>
        <fullName evidence="2">Uncharacterized protein</fullName>
    </submittedName>
</protein>
<name>A0A1I2U643_9HYPH</name>
<keyword evidence="3" id="KW-1185">Reference proteome</keyword>
<feature type="region of interest" description="Disordered" evidence="1">
    <location>
        <begin position="36"/>
        <end position="57"/>
    </location>
</feature>
<evidence type="ECO:0000313" key="2">
    <source>
        <dbReference type="EMBL" id="SFG72580.1"/>
    </source>
</evidence>
<dbReference type="EMBL" id="FOPM01000009">
    <property type="protein sequence ID" value="SFG72580.1"/>
    <property type="molecule type" value="Genomic_DNA"/>
</dbReference>
<evidence type="ECO:0000313" key="3">
    <source>
        <dbReference type="Proteomes" id="UP000199229"/>
    </source>
</evidence>
<dbReference type="Proteomes" id="UP000199229">
    <property type="component" value="Unassembled WGS sequence"/>
</dbReference>
<sequence>MTWLFTVQVAALALAIGVGGYLYARALAQAFDKRFGPRAPALPDRTGPLDGRPGETP</sequence>